<accession>N6WD92</accession>
<gene>
    <name evidence="4" type="primary">ispD</name>
    <name evidence="4" type="ORF">HMPREF9004_1108</name>
</gene>
<dbReference type="CDD" id="cd02516">
    <property type="entry name" value="CDP-ME_synthetase"/>
    <property type="match status" value="1"/>
</dbReference>
<dbReference type="InterPro" id="IPR034683">
    <property type="entry name" value="IspD/TarI"/>
</dbReference>
<dbReference type="EMBL" id="AQHZ01000017">
    <property type="protein sequence ID" value="ENO18164.1"/>
    <property type="molecule type" value="Genomic_DNA"/>
</dbReference>
<keyword evidence="2 4" id="KW-0548">Nucleotidyltransferase</keyword>
<feature type="region of interest" description="Disordered" evidence="3">
    <location>
        <begin position="157"/>
        <end position="176"/>
    </location>
</feature>
<dbReference type="InterPro" id="IPR018294">
    <property type="entry name" value="ISPD_synthase_CS"/>
</dbReference>
<organism evidence="4 5">
    <name type="scientific">Schaalia cardiffensis F0333</name>
    <dbReference type="NCBI Taxonomy" id="888050"/>
    <lineage>
        <taxon>Bacteria</taxon>
        <taxon>Bacillati</taxon>
        <taxon>Actinomycetota</taxon>
        <taxon>Actinomycetes</taxon>
        <taxon>Actinomycetales</taxon>
        <taxon>Actinomycetaceae</taxon>
        <taxon>Schaalia</taxon>
    </lineage>
</organism>
<feature type="compositionally biased region" description="Basic and acidic residues" evidence="3">
    <location>
        <begin position="165"/>
        <end position="176"/>
    </location>
</feature>
<dbReference type="GO" id="GO:0008299">
    <property type="term" value="P:isoprenoid biosynthetic process"/>
    <property type="evidence" value="ECO:0007669"/>
    <property type="project" value="InterPro"/>
</dbReference>
<dbReference type="EC" id="2.7.7.60" evidence="4"/>
<dbReference type="Gene3D" id="3.90.550.10">
    <property type="entry name" value="Spore Coat Polysaccharide Biosynthesis Protein SpsA, Chain A"/>
    <property type="match status" value="2"/>
</dbReference>
<dbReference type="AlphaFoldDB" id="N6WD92"/>
<proteinExistence type="predicted"/>
<dbReference type="eggNOG" id="COG1211">
    <property type="taxonomic scope" value="Bacteria"/>
</dbReference>
<dbReference type="PANTHER" id="PTHR32125">
    <property type="entry name" value="2-C-METHYL-D-ERYTHRITOL 4-PHOSPHATE CYTIDYLYLTRANSFERASE, CHLOROPLASTIC"/>
    <property type="match status" value="1"/>
</dbReference>
<dbReference type="PROSITE" id="PS01295">
    <property type="entry name" value="ISPD"/>
    <property type="match status" value="1"/>
</dbReference>
<evidence type="ECO:0000313" key="4">
    <source>
        <dbReference type="EMBL" id="ENO18164.1"/>
    </source>
</evidence>
<dbReference type="GO" id="GO:0050518">
    <property type="term" value="F:2-C-methyl-D-erythritol 4-phosphate cytidylyltransferase activity"/>
    <property type="evidence" value="ECO:0007669"/>
    <property type="project" value="UniProtKB-EC"/>
</dbReference>
<dbReference type="HOGENOM" id="CLU_061281_1_1_11"/>
<evidence type="ECO:0000313" key="5">
    <source>
        <dbReference type="Proteomes" id="UP000013015"/>
    </source>
</evidence>
<dbReference type="PATRIC" id="fig|888050.3.peg.1054"/>
<dbReference type="InterPro" id="IPR029044">
    <property type="entry name" value="Nucleotide-diphossugar_trans"/>
</dbReference>
<dbReference type="RefSeq" id="WP_005963205.1">
    <property type="nucleotide sequence ID" value="NZ_CP040505.1"/>
</dbReference>
<dbReference type="PANTHER" id="PTHR32125:SF4">
    <property type="entry name" value="2-C-METHYL-D-ERYTHRITOL 4-PHOSPHATE CYTIDYLYLTRANSFERASE, CHLOROPLASTIC"/>
    <property type="match status" value="1"/>
</dbReference>
<name>N6WD92_9ACTO</name>
<dbReference type="Proteomes" id="UP000013015">
    <property type="component" value="Unassembled WGS sequence"/>
</dbReference>
<dbReference type="SUPFAM" id="SSF53448">
    <property type="entry name" value="Nucleotide-diphospho-sugar transferases"/>
    <property type="match status" value="1"/>
</dbReference>
<keyword evidence="5" id="KW-1185">Reference proteome</keyword>
<reference evidence="4 5" key="1">
    <citation type="submission" date="2013-03" db="EMBL/GenBank/DDBJ databases">
        <title>Reference genome for the Human Microbiome Project.</title>
        <authorList>
            <person name="Aqrawi P."/>
            <person name="Ayvaz T."/>
            <person name="Bess C."/>
            <person name="Blankenburg K."/>
            <person name="Coyle M."/>
            <person name="Deng J."/>
            <person name="Forbes L."/>
            <person name="Fowler G."/>
            <person name="Francisco L."/>
            <person name="Fu Q."/>
            <person name="Gibbs R."/>
            <person name="Gross S."/>
            <person name="Gubbala S."/>
            <person name="Hale W."/>
            <person name="Hemphill L."/>
            <person name="Highlander S."/>
            <person name="Hirani K."/>
            <person name="Jackson L."/>
            <person name="Jakkamsetti A."/>
            <person name="Javaid M."/>
            <person name="Jayaseelan J.C."/>
            <person name="Jiang H."/>
            <person name="Joshi V."/>
            <person name="Korchina V."/>
            <person name="Kovar C."/>
            <person name="Lara F."/>
            <person name="Lee S."/>
            <person name="Liu Y."/>
            <person name="Mata R."/>
            <person name="Mathew T."/>
            <person name="Munidasa M."/>
            <person name="Muzny D."/>
            <person name="Nazareth L."/>
            <person name="Ngo R."/>
            <person name="Nguyen L."/>
            <person name="Nguyen N."/>
            <person name="Okwuonu G."/>
            <person name="Ongeri F."/>
            <person name="Palculict T."/>
            <person name="Patil S."/>
            <person name="Petrosino J."/>
            <person name="Pham C."/>
            <person name="Pham P."/>
            <person name="Pu L.-L."/>
            <person name="Qin X."/>
            <person name="Qu J."/>
            <person name="Reid J."/>
            <person name="Ross M."/>
            <person name="Ruth R."/>
            <person name="Saada N."/>
            <person name="San Lucas F."/>
            <person name="Santibanez J."/>
            <person name="Shang Y."/>
            <person name="Simmons D."/>
            <person name="Song X.-Z."/>
            <person name="Tang L.-Y."/>
            <person name="Thornton R."/>
            <person name="Warren J."/>
            <person name="Weissenberger G."/>
            <person name="Wilczek-Boney K."/>
            <person name="Worley K."/>
            <person name="Youmans B."/>
            <person name="Zhang J."/>
            <person name="Zhang L."/>
            <person name="Zhao Z."/>
            <person name="Zhou C."/>
            <person name="Zhu D."/>
            <person name="Zhu Y."/>
        </authorList>
    </citation>
    <scope>NUCLEOTIDE SEQUENCE [LARGE SCALE GENOMIC DNA]</scope>
    <source>
        <strain evidence="4 5">F0333</strain>
    </source>
</reference>
<dbReference type="InterPro" id="IPR050088">
    <property type="entry name" value="IspD/TarI_cytidylyltransf_bact"/>
</dbReference>
<protein>
    <submittedName>
        <fullName evidence="4">2-C-methyl-D-erythritol 4-phosphate cytidylyltransferase</fullName>
        <ecNumber evidence="4">2.7.7.60</ecNumber>
    </submittedName>
</protein>
<dbReference type="Pfam" id="PF01128">
    <property type="entry name" value="IspD"/>
    <property type="match status" value="2"/>
</dbReference>
<evidence type="ECO:0000256" key="2">
    <source>
        <dbReference type="ARBA" id="ARBA00022695"/>
    </source>
</evidence>
<evidence type="ECO:0000256" key="3">
    <source>
        <dbReference type="SAM" id="MobiDB-lite"/>
    </source>
</evidence>
<evidence type="ECO:0000256" key="1">
    <source>
        <dbReference type="ARBA" id="ARBA00022679"/>
    </source>
</evidence>
<dbReference type="STRING" id="888050.HMPREF9004_1108"/>
<comment type="caution">
    <text evidence="4">The sequence shown here is derived from an EMBL/GenBank/DDBJ whole genome shotgun (WGS) entry which is preliminary data.</text>
</comment>
<sequence>MKAGAFAVLTAAGSGTRLGCNGPKALVEVGGVPMLVRAAQGLAAAGVAGIIVTAPTEQLEFFSALFPNARTSGGVPVEVVAGSPASRQASVACGLAALPGFAERIGLAFGEDTPVLVHDAARCLTPPEMIARVVAAVEAGHNAVIPAIPVTDTLKEVGPRTQAGPREEVGSRTEEGLHKEVGPCEQVGPHTEADLLKEVGSRTEGTARQTQVSGAASLHAPLEVTETSVISVRPVVATPDRSRFASVQTPQGFTWQTLRRAHECAGERANSEKTAATDDAGLVEAMGEPVVVVDGDALALKITTAVDLALAELLVDSSLR</sequence>
<keyword evidence="1 4" id="KW-0808">Transferase</keyword>